<evidence type="ECO:0000256" key="1">
    <source>
        <dbReference type="ARBA" id="ARBA00009570"/>
    </source>
</evidence>
<evidence type="ECO:0000313" key="4">
    <source>
        <dbReference type="Proteomes" id="UP001595528"/>
    </source>
</evidence>
<dbReference type="CDD" id="cd00667">
    <property type="entry name" value="ring_hydroxylating_dioxygenases_beta"/>
    <property type="match status" value="1"/>
</dbReference>
<dbReference type="PANTHER" id="PTHR41534">
    <property type="entry name" value="BLR3401 PROTEIN"/>
    <property type="match status" value="1"/>
</dbReference>
<comment type="caution">
    <text evidence="3">The sequence shown here is derived from an EMBL/GenBank/DDBJ whole genome shotgun (WGS) entry which is preliminary data.</text>
</comment>
<dbReference type="RefSeq" id="WP_379904206.1">
    <property type="nucleotide sequence ID" value="NZ_JBHRTR010000034.1"/>
</dbReference>
<protein>
    <submittedName>
        <fullName evidence="3">Aromatic-ring-hydroxylating dioxygenase subunit beta</fullName>
    </submittedName>
</protein>
<dbReference type="InterPro" id="IPR000391">
    <property type="entry name" value="Rng_hydr_dOase-bsu"/>
</dbReference>
<reference evidence="4" key="1">
    <citation type="journal article" date="2019" name="Int. J. Syst. Evol. Microbiol.">
        <title>The Global Catalogue of Microorganisms (GCM) 10K type strain sequencing project: providing services to taxonomists for standard genome sequencing and annotation.</title>
        <authorList>
            <consortium name="The Broad Institute Genomics Platform"/>
            <consortium name="The Broad Institute Genome Sequencing Center for Infectious Disease"/>
            <person name="Wu L."/>
            <person name="Ma J."/>
        </authorList>
    </citation>
    <scope>NUCLEOTIDE SEQUENCE [LARGE SCALE GENOMIC DNA]</scope>
    <source>
        <strain evidence="4">KCTC 42964</strain>
    </source>
</reference>
<keyword evidence="2" id="KW-0560">Oxidoreductase</keyword>
<dbReference type="Pfam" id="PF00866">
    <property type="entry name" value="Ring_hydroxyl_B"/>
    <property type="match status" value="1"/>
</dbReference>
<name>A0ABV7L537_9PROT</name>
<dbReference type="SUPFAM" id="SSF54427">
    <property type="entry name" value="NTF2-like"/>
    <property type="match status" value="1"/>
</dbReference>
<organism evidence="3 4">
    <name type="scientific">Marinibaculum pumilum</name>
    <dbReference type="NCBI Taxonomy" id="1766165"/>
    <lineage>
        <taxon>Bacteria</taxon>
        <taxon>Pseudomonadati</taxon>
        <taxon>Pseudomonadota</taxon>
        <taxon>Alphaproteobacteria</taxon>
        <taxon>Rhodospirillales</taxon>
        <taxon>Rhodospirillaceae</taxon>
        <taxon>Marinibaculum</taxon>
    </lineage>
</organism>
<dbReference type="GO" id="GO:0051213">
    <property type="term" value="F:dioxygenase activity"/>
    <property type="evidence" value="ECO:0007669"/>
    <property type="project" value="UniProtKB-KW"/>
</dbReference>
<keyword evidence="4" id="KW-1185">Reference proteome</keyword>
<comment type="similarity">
    <text evidence="1">Belongs to the bacterial ring-hydroxylating dioxygenase beta subunit family.</text>
</comment>
<gene>
    <name evidence="3" type="ORF">ACFOGJ_20950</name>
</gene>
<dbReference type="Proteomes" id="UP001595528">
    <property type="component" value="Unassembled WGS sequence"/>
</dbReference>
<evidence type="ECO:0000313" key="3">
    <source>
        <dbReference type="EMBL" id="MFC3229730.1"/>
    </source>
</evidence>
<dbReference type="PANTHER" id="PTHR41534:SF2">
    <property type="entry name" value="3-PHENYLPROPIONATE_CINNAMIC ACID DIOXYGENASE SUBUNIT BETA"/>
    <property type="match status" value="1"/>
</dbReference>
<proteinExistence type="inferred from homology"/>
<accession>A0ABV7L537</accession>
<sequence>MMSAAAALADPPLQADADLQRRVEAFIYREARLQDEHEYEAWEALWTDDAIYWVPANADDIDPDREMSIIYDNRSRIGVRVRQLLSGKRYTQEPASRLRHMVTNVEILSVDGAEIAAGCNVLVYESNNRGETLWAARTDYSLRQTPEGLRMVRKKVALVNLDKPLFTLSFLI</sequence>
<dbReference type="Gene3D" id="3.10.450.50">
    <property type="match status" value="1"/>
</dbReference>
<dbReference type="EMBL" id="JBHRTR010000034">
    <property type="protein sequence ID" value="MFC3229730.1"/>
    <property type="molecule type" value="Genomic_DNA"/>
</dbReference>
<evidence type="ECO:0000256" key="2">
    <source>
        <dbReference type="ARBA" id="ARBA00023002"/>
    </source>
</evidence>
<keyword evidence="3" id="KW-0223">Dioxygenase</keyword>
<dbReference type="InterPro" id="IPR032710">
    <property type="entry name" value="NTF2-like_dom_sf"/>
</dbReference>